<evidence type="ECO:0000313" key="5">
    <source>
        <dbReference type="Proteomes" id="UP000824469"/>
    </source>
</evidence>
<gene>
    <name evidence="4" type="ORF">KI387_018149</name>
</gene>
<dbReference type="Proteomes" id="UP000824469">
    <property type="component" value="Unassembled WGS sequence"/>
</dbReference>
<organism evidence="4 5">
    <name type="scientific">Taxus chinensis</name>
    <name type="common">Chinese yew</name>
    <name type="synonym">Taxus wallichiana var. chinensis</name>
    <dbReference type="NCBI Taxonomy" id="29808"/>
    <lineage>
        <taxon>Eukaryota</taxon>
        <taxon>Viridiplantae</taxon>
        <taxon>Streptophyta</taxon>
        <taxon>Embryophyta</taxon>
        <taxon>Tracheophyta</taxon>
        <taxon>Spermatophyta</taxon>
        <taxon>Pinopsida</taxon>
        <taxon>Pinidae</taxon>
        <taxon>Conifers II</taxon>
        <taxon>Cupressales</taxon>
        <taxon>Taxaceae</taxon>
        <taxon>Taxus</taxon>
    </lineage>
</organism>
<keyword evidence="2" id="KW-1015">Disulfide bond</keyword>
<dbReference type="EMBL" id="JAHRHJ020000003">
    <property type="protein sequence ID" value="KAH9323510.1"/>
    <property type="molecule type" value="Genomic_DNA"/>
</dbReference>
<dbReference type="AlphaFoldDB" id="A0AA38LI21"/>
<feature type="non-terminal residue" evidence="4">
    <location>
        <position position="1"/>
    </location>
</feature>
<evidence type="ECO:0008006" key="6">
    <source>
        <dbReference type="Google" id="ProtNLM"/>
    </source>
</evidence>
<name>A0AA38LI21_TAXCH</name>
<keyword evidence="5" id="KW-1185">Reference proteome</keyword>
<keyword evidence="3" id="KW-0732">Signal</keyword>
<comment type="caution">
    <text evidence="4">The sequence shown here is derived from an EMBL/GenBank/DDBJ whole genome shotgun (WGS) entry which is preliminary data.</text>
</comment>
<dbReference type="PANTHER" id="PTHR33107">
    <property type="entry name" value="KUNITZ TRYPSIN INHIBITOR 2"/>
    <property type="match status" value="1"/>
</dbReference>
<dbReference type="PANTHER" id="PTHR33107:SF81">
    <property type="entry name" value="TRYPSIN INHIBITOR A"/>
    <property type="match status" value="1"/>
</dbReference>
<evidence type="ECO:0000313" key="4">
    <source>
        <dbReference type="EMBL" id="KAH9323510.1"/>
    </source>
</evidence>
<dbReference type="GO" id="GO:0004866">
    <property type="term" value="F:endopeptidase inhibitor activity"/>
    <property type="evidence" value="ECO:0007669"/>
    <property type="project" value="InterPro"/>
</dbReference>
<accession>A0AA38LI21</accession>
<dbReference type="Gene3D" id="2.80.10.50">
    <property type="match status" value="1"/>
</dbReference>
<dbReference type="Pfam" id="PF00197">
    <property type="entry name" value="Kunitz_legume"/>
    <property type="match status" value="1"/>
</dbReference>
<sequence length="89" mass="9646">VLVAVVGAIFQFAYGDVVLDVAEHPLVSGTEYHILPVNGGGLGLKMRENNSCPMYVDYNNKQQGLPVVFTPYKFVKAIAEGADFKVEVS</sequence>
<feature type="chain" id="PRO_5041334113" description="Copper amine oxidase-like N-terminal domain-containing protein" evidence="3">
    <location>
        <begin position="16"/>
        <end position="89"/>
    </location>
</feature>
<proteinExistence type="inferred from homology"/>
<feature type="signal peptide" evidence="3">
    <location>
        <begin position="1"/>
        <end position="15"/>
    </location>
</feature>
<dbReference type="InterPro" id="IPR011065">
    <property type="entry name" value="Kunitz_inhibitor_STI-like_sf"/>
</dbReference>
<evidence type="ECO:0000256" key="2">
    <source>
        <dbReference type="ARBA" id="ARBA00023157"/>
    </source>
</evidence>
<evidence type="ECO:0000256" key="3">
    <source>
        <dbReference type="SAM" id="SignalP"/>
    </source>
</evidence>
<evidence type="ECO:0000256" key="1">
    <source>
        <dbReference type="ARBA" id="ARBA00005440"/>
    </source>
</evidence>
<protein>
    <recommendedName>
        <fullName evidence="6">Copper amine oxidase-like N-terminal domain-containing protein</fullName>
    </recommendedName>
</protein>
<feature type="non-terminal residue" evidence="4">
    <location>
        <position position="89"/>
    </location>
</feature>
<dbReference type="SUPFAM" id="SSF50386">
    <property type="entry name" value="STI-like"/>
    <property type="match status" value="1"/>
</dbReference>
<dbReference type="InterPro" id="IPR002160">
    <property type="entry name" value="Prot_inh_Kunz-lg"/>
</dbReference>
<comment type="similarity">
    <text evidence="1">Belongs to the protease inhibitor I3 (leguminous Kunitz-type inhibitor) family.</text>
</comment>
<reference evidence="4 5" key="1">
    <citation type="journal article" date="2021" name="Nat. Plants">
        <title>The Taxus genome provides insights into paclitaxel biosynthesis.</title>
        <authorList>
            <person name="Xiong X."/>
            <person name="Gou J."/>
            <person name="Liao Q."/>
            <person name="Li Y."/>
            <person name="Zhou Q."/>
            <person name="Bi G."/>
            <person name="Li C."/>
            <person name="Du R."/>
            <person name="Wang X."/>
            <person name="Sun T."/>
            <person name="Guo L."/>
            <person name="Liang H."/>
            <person name="Lu P."/>
            <person name="Wu Y."/>
            <person name="Zhang Z."/>
            <person name="Ro D.K."/>
            <person name="Shang Y."/>
            <person name="Huang S."/>
            <person name="Yan J."/>
        </authorList>
    </citation>
    <scope>NUCLEOTIDE SEQUENCE [LARGE SCALE GENOMIC DNA]</scope>
    <source>
        <strain evidence="4">Ta-2019</strain>
    </source>
</reference>